<keyword evidence="2" id="KW-1185">Reference proteome</keyword>
<name>A0A5C3KWF8_COPMA</name>
<organism evidence="1 2">
    <name type="scientific">Coprinopsis marcescibilis</name>
    <name type="common">Agaric fungus</name>
    <name type="synonym">Psathyrella marcescibilis</name>
    <dbReference type="NCBI Taxonomy" id="230819"/>
    <lineage>
        <taxon>Eukaryota</taxon>
        <taxon>Fungi</taxon>
        <taxon>Dikarya</taxon>
        <taxon>Basidiomycota</taxon>
        <taxon>Agaricomycotina</taxon>
        <taxon>Agaricomycetes</taxon>
        <taxon>Agaricomycetidae</taxon>
        <taxon>Agaricales</taxon>
        <taxon>Agaricineae</taxon>
        <taxon>Psathyrellaceae</taxon>
        <taxon>Coprinopsis</taxon>
    </lineage>
</organism>
<evidence type="ECO:0000313" key="2">
    <source>
        <dbReference type="Proteomes" id="UP000307440"/>
    </source>
</evidence>
<dbReference type="Proteomes" id="UP000307440">
    <property type="component" value="Unassembled WGS sequence"/>
</dbReference>
<protein>
    <submittedName>
        <fullName evidence="1">Uncharacterized protein</fullName>
    </submittedName>
</protein>
<sequence>LCLDEIANDGWLCWIPTTDDISGPCKHASELDSTKIGLNLTTIHTVNEAVQSGKVHVGQELLVAAFAQNDRCNYSTKPVLILPTCKCGLFEDAALILEKLLPYGEDCHGPICVKYLSDGGLKQCPVLYLHCIICEIVPSDALFQHVGFLQALNLWTGSNFEMQNLDWKHYFKHEFL</sequence>
<gene>
    <name evidence="1" type="ORF">FA15DRAFT_591392</name>
</gene>
<dbReference type="OrthoDB" id="2691851at2759"/>
<proteinExistence type="predicted"/>
<accession>A0A5C3KWF8</accession>
<feature type="non-terminal residue" evidence="1">
    <location>
        <position position="1"/>
    </location>
</feature>
<evidence type="ECO:0000313" key="1">
    <source>
        <dbReference type="EMBL" id="TFK25001.1"/>
    </source>
</evidence>
<dbReference type="EMBL" id="ML210191">
    <property type="protein sequence ID" value="TFK25001.1"/>
    <property type="molecule type" value="Genomic_DNA"/>
</dbReference>
<dbReference type="AlphaFoldDB" id="A0A5C3KWF8"/>
<dbReference type="STRING" id="230819.A0A5C3KWF8"/>
<reference evidence="1 2" key="1">
    <citation type="journal article" date="2019" name="Nat. Ecol. Evol.">
        <title>Megaphylogeny resolves global patterns of mushroom evolution.</title>
        <authorList>
            <person name="Varga T."/>
            <person name="Krizsan K."/>
            <person name="Foldi C."/>
            <person name="Dima B."/>
            <person name="Sanchez-Garcia M."/>
            <person name="Sanchez-Ramirez S."/>
            <person name="Szollosi G.J."/>
            <person name="Szarkandi J.G."/>
            <person name="Papp V."/>
            <person name="Albert L."/>
            <person name="Andreopoulos W."/>
            <person name="Angelini C."/>
            <person name="Antonin V."/>
            <person name="Barry K.W."/>
            <person name="Bougher N.L."/>
            <person name="Buchanan P."/>
            <person name="Buyck B."/>
            <person name="Bense V."/>
            <person name="Catcheside P."/>
            <person name="Chovatia M."/>
            <person name="Cooper J."/>
            <person name="Damon W."/>
            <person name="Desjardin D."/>
            <person name="Finy P."/>
            <person name="Geml J."/>
            <person name="Haridas S."/>
            <person name="Hughes K."/>
            <person name="Justo A."/>
            <person name="Karasinski D."/>
            <person name="Kautmanova I."/>
            <person name="Kiss B."/>
            <person name="Kocsube S."/>
            <person name="Kotiranta H."/>
            <person name="LaButti K.M."/>
            <person name="Lechner B.E."/>
            <person name="Liimatainen K."/>
            <person name="Lipzen A."/>
            <person name="Lukacs Z."/>
            <person name="Mihaltcheva S."/>
            <person name="Morgado L.N."/>
            <person name="Niskanen T."/>
            <person name="Noordeloos M.E."/>
            <person name="Ohm R.A."/>
            <person name="Ortiz-Santana B."/>
            <person name="Ovrebo C."/>
            <person name="Racz N."/>
            <person name="Riley R."/>
            <person name="Savchenko A."/>
            <person name="Shiryaev A."/>
            <person name="Soop K."/>
            <person name="Spirin V."/>
            <person name="Szebenyi C."/>
            <person name="Tomsovsky M."/>
            <person name="Tulloss R.E."/>
            <person name="Uehling J."/>
            <person name="Grigoriev I.V."/>
            <person name="Vagvolgyi C."/>
            <person name="Papp T."/>
            <person name="Martin F.M."/>
            <person name="Miettinen O."/>
            <person name="Hibbett D.S."/>
            <person name="Nagy L.G."/>
        </authorList>
    </citation>
    <scope>NUCLEOTIDE SEQUENCE [LARGE SCALE GENOMIC DNA]</scope>
    <source>
        <strain evidence="1 2">CBS 121175</strain>
    </source>
</reference>